<keyword evidence="8 11" id="KW-0808">Transferase</keyword>
<dbReference type="RefSeq" id="WP_206595387.1">
    <property type="nucleotide sequence ID" value="NZ_JAFKCS010000018.1"/>
</dbReference>
<evidence type="ECO:0000256" key="7">
    <source>
        <dbReference type="ARBA" id="ARBA00022676"/>
    </source>
</evidence>
<evidence type="ECO:0000256" key="8">
    <source>
        <dbReference type="ARBA" id="ARBA00022679"/>
    </source>
</evidence>
<comment type="pathway">
    <text evidence="11">Bacterial outer membrane biogenesis; LPS lipid A biosynthesis.</text>
</comment>
<keyword evidence="13" id="KW-1185">Reference proteome</keyword>
<protein>
    <recommendedName>
        <fullName evidence="4 11">Lipid-A-disaccharide synthase</fullName>
        <ecNumber evidence="3 11">2.4.1.182</ecNumber>
    </recommendedName>
</protein>
<sequence length="383" mass="41998">MSSTPLRVGIVAGEASGDILGAGLIQALKARHPDIQFEGIAGPRMQEQGCRSLFDMEELSVMGLVEVLSRIRRLLHIRKSVAEHFIANPPDLFVGIDAPDFNLGLETRLKAAGIRTVQYVSPTIWAWREKRVFKVAKATNLVLSLLPFEKAFYDKHQVPCTFVGHTLADAVPLEPDTQAARARLGVEQGDKVLALLPGSRGGEVNLLLAPFVQTAARLQQSLPGLKVLLPAANARRREQIERYLTQTDSQVDIQIVDGQSRDVMTAADAILLASGTATLEAMLCKKPMLVTYKFNWLTYQIAKRMVKAKFFSLPNLLAGEALVPELLQDEVEPGRMADILEPMLKDGAPALQAKFTAIHQQLKLNADERAADAIMSLIESHGK</sequence>
<evidence type="ECO:0000256" key="4">
    <source>
        <dbReference type="ARBA" id="ARBA00020902"/>
    </source>
</evidence>
<dbReference type="PANTHER" id="PTHR30372">
    <property type="entry name" value="LIPID-A-DISACCHARIDE SYNTHASE"/>
    <property type="match status" value="1"/>
</dbReference>
<keyword evidence="9 11" id="KW-0443">Lipid metabolism</keyword>
<name>A0ABS3D0M6_9ALTE</name>
<evidence type="ECO:0000256" key="9">
    <source>
        <dbReference type="ARBA" id="ARBA00023098"/>
    </source>
</evidence>
<dbReference type="PANTHER" id="PTHR30372:SF4">
    <property type="entry name" value="LIPID-A-DISACCHARIDE SYNTHASE, MITOCHONDRIAL-RELATED"/>
    <property type="match status" value="1"/>
</dbReference>
<evidence type="ECO:0000256" key="11">
    <source>
        <dbReference type="HAMAP-Rule" id="MF_00392"/>
    </source>
</evidence>
<dbReference type="HAMAP" id="MF_00392">
    <property type="entry name" value="LpxB"/>
    <property type="match status" value="1"/>
</dbReference>
<keyword evidence="7 11" id="KW-0328">Glycosyltransferase</keyword>
<proteinExistence type="inferred from homology"/>
<dbReference type="EMBL" id="JAFKCS010000018">
    <property type="protein sequence ID" value="MBN7821439.1"/>
    <property type="molecule type" value="Genomic_DNA"/>
</dbReference>
<comment type="function">
    <text evidence="1 11">Condensation of UDP-2,3-diacylglucosamine and 2,3-diacylglucosamine-1-phosphate to form lipid A disaccharide, a precursor of lipid A, a phosphorylated glycolipid that anchors the lipopolysaccharide to the outer membrane of the cell.</text>
</comment>
<keyword evidence="5 11" id="KW-0444">Lipid biosynthesis</keyword>
<reference evidence="12 13" key="1">
    <citation type="submission" date="2021-03" db="EMBL/GenBank/DDBJ databases">
        <title>novel species isolated from a fishpond in China.</title>
        <authorList>
            <person name="Lu H."/>
            <person name="Cai Z."/>
        </authorList>
    </citation>
    <scope>NUCLEOTIDE SEQUENCE [LARGE SCALE GENOMIC DNA]</scope>
    <source>
        <strain evidence="12 13">Y57</strain>
    </source>
</reference>
<evidence type="ECO:0000313" key="13">
    <source>
        <dbReference type="Proteomes" id="UP000663992"/>
    </source>
</evidence>
<dbReference type="NCBIfam" id="TIGR00215">
    <property type="entry name" value="lpxB"/>
    <property type="match status" value="1"/>
</dbReference>
<dbReference type="Pfam" id="PF02684">
    <property type="entry name" value="LpxB"/>
    <property type="match status" value="1"/>
</dbReference>
<gene>
    <name evidence="11 12" type="primary">lpxB</name>
    <name evidence="12" type="ORF">J0A65_16315</name>
</gene>
<accession>A0ABS3D0M6</accession>
<dbReference type="SUPFAM" id="SSF53756">
    <property type="entry name" value="UDP-Glycosyltransferase/glycogen phosphorylase"/>
    <property type="match status" value="1"/>
</dbReference>
<evidence type="ECO:0000256" key="6">
    <source>
        <dbReference type="ARBA" id="ARBA00022556"/>
    </source>
</evidence>
<organism evidence="12 13">
    <name type="scientific">Bowmanella yangjiangensis</name>
    <dbReference type="NCBI Taxonomy" id="2811230"/>
    <lineage>
        <taxon>Bacteria</taxon>
        <taxon>Pseudomonadati</taxon>
        <taxon>Pseudomonadota</taxon>
        <taxon>Gammaproteobacteria</taxon>
        <taxon>Alteromonadales</taxon>
        <taxon>Alteromonadaceae</taxon>
        <taxon>Bowmanella</taxon>
    </lineage>
</organism>
<comment type="similarity">
    <text evidence="2 11">Belongs to the LpxB family.</text>
</comment>
<evidence type="ECO:0000256" key="2">
    <source>
        <dbReference type="ARBA" id="ARBA00007868"/>
    </source>
</evidence>
<comment type="catalytic activity">
    <reaction evidence="10 11">
        <text>a lipid X + a UDP-2-N,3-O-bis[(3R)-3-hydroxyacyl]-alpha-D-glucosamine = a lipid A disaccharide + UDP + H(+)</text>
        <dbReference type="Rhea" id="RHEA:67828"/>
        <dbReference type="ChEBI" id="CHEBI:15378"/>
        <dbReference type="ChEBI" id="CHEBI:58223"/>
        <dbReference type="ChEBI" id="CHEBI:137748"/>
        <dbReference type="ChEBI" id="CHEBI:176338"/>
        <dbReference type="ChEBI" id="CHEBI:176343"/>
        <dbReference type="EC" id="2.4.1.182"/>
    </reaction>
</comment>
<dbReference type="EC" id="2.4.1.182" evidence="3 11"/>
<evidence type="ECO:0000313" key="12">
    <source>
        <dbReference type="EMBL" id="MBN7821439.1"/>
    </source>
</evidence>
<keyword evidence="6 11" id="KW-0441">Lipid A biosynthesis</keyword>
<evidence type="ECO:0000256" key="3">
    <source>
        <dbReference type="ARBA" id="ARBA00012687"/>
    </source>
</evidence>
<dbReference type="Proteomes" id="UP000663992">
    <property type="component" value="Unassembled WGS sequence"/>
</dbReference>
<evidence type="ECO:0000256" key="5">
    <source>
        <dbReference type="ARBA" id="ARBA00022516"/>
    </source>
</evidence>
<evidence type="ECO:0000256" key="10">
    <source>
        <dbReference type="ARBA" id="ARBA00048975"/>
    </source>
</evidence>
<evidence type="ECO:0000256" key="1">
    <source>
        <dbReference type="ARBA" id="ARBA00002056"/>
    </source>
</evidence>
<comment type="caution">
    <text evidence="12">The sequence shown here is derived from an EMBL/GenBank/DDBJ whole genome shotgun (WGS) entry which is preliminary data.</text>
</comment>
<dbReference type="InterPro" id="IPR003835">
    <property type="entry name" value="Glyco_trans_19"/>
</dbReference>
<dbReference type="GO" id="GO:0008915">
    <property type="term" value="F:lipid-A-disaccharide synthase activity"/>
    <property type="evidence" value="ECO:0007669"/>
    <property type="project" value="UniProtKB-EC"/>
</dbReference>